<dbReference type="InterPro" id="IPR009057">
    <property type="entry name" value="Homeodomain-like_sf"/>
</dbReference>
<gene>
    <name evidence="5" type="ORF">FHR24_000129</name>
</gene>
<evidence type="ECO:0000256" key="1">
    <source>
        <dbReference type="ARBA" id="ARBA00023015"/>
    </source>
</evidence>
<evidence type="ECO:0000313" key="5">
    <source>
        <dbReference type="EMBL" id="NIJ43690.1"/>
    </source>
</evidence>
<evidence type="ECO:0000313" key="6">
    <source>
        <dbReference type="Proteomes" id="UP000745859"/>
    </source>
</evidence>
<dbReference type="SMART" id="SM00342">
    <property type="entry name" value="HTH_ARAC"/>
    <property type="match status" value="1"/>
</dbReference>
<evidence type="ECO:0000256" key="2">
    <source>
        <dbReference type="ARBA" id="ARBA00023125"/>
    </source>
</evidence>
<name>A0ABX0U7H0_9FLAO</name>
<dbReference type="PANTHER" id="PTHR47893">
    <property type="entry name" value="REGULATORY PROTEIN PCHR"/>
    <property type="match status" value="1"/>
</dbReference>
<accession>A0ABX0U7H0</accession>
<keyword evidence="1" id="KW-0805">Transcription regulation</keyword>
<proteinExistence type="predicted"/>
<protein>
    <submittedName>
        <fullName evidence="5">AraC-like DNA-binding protein</fullName>
    </submittedName>
</protein>
<dbReference type="Proteomes" id="UP000745859">
    <property type="component" value="Unassembled WGS sequence"/>
</dbReference>
<evidence type="ECO:0000259" key="4">
    <source>
        <dbReference type="PROSITE" id="PS01124"/>
    </source>
</evidence>
<dbReference type="Gene3D" id="1.10.10.60">
    <property type="entry name" value="Homeodomain-like"/>
    <property type="match status" value="2"/>
</dbReference>
<sequence length="356" mass="41024">MEIIITQKELMRIVLNSKVVGEEDRVIVFNKNMEVFKLEEYNNMVDDRTVYGVFQDIQLNKLCMLSHELETKENYVFKVSQDFPLFKLHFQLEGNVTCTTDIKRGDVIEFLKGTYNLIYVPSSNTSYVYSPGRVNSLEIYFAETFLQNNMGYCFTGKSAELTKAKKEQLPYVFLEEGYLINEQILGILKDISNCVFEGTMKKAFLEAKITELLLIALTNKETKVVDELISEFDTVNLTTVENHIKQNLKKELTIPDLSVIAGMNTSKFKKCFKQIYGSTVFKYITALRIEKAKELIQKENYTISQASYEVGYKNPQHFTVAFKKKLGYLPSQLKKGLQQIVGFGLLNDFLIFVIEI</sequence>
<dbReference type="Pfam" id="PF12833">
    <property type="entry name" value="HTH_18"/>
    <property type="match status" value="1"/>
</dbReference>
<dbReference type="EMBL" id="JAASQL010000001">
    <property type="protein sequence ID" value="NIJ43690.1"/>
    <property type="molecule type" value="Genomic_DNA"/>
</dbReference>
<dbReference type="PROSITE" id="PS01124">
    <property type="entry name" value="HTH_ARAC_FAMILY_2"/>
    <property type="match status" value="1"/>
</dbReference>
<dbReference type="PANTHER" id="PTHR47893:SF1">
    <property type="entry name" value="REGULATORY PROTEIN PCHR"/>
    <property type="match status" value="1"/>
</dbReference>
<keyword evidence="6" id="KW-1185">Reference proteome</keyword>
<dbReference type="RefSeq" id="WP_167182375.1">
    <property type="nucleotide sequence ID" value="NZ_JAASQL010000001.1"/>
</dbReference>
<keyword evidence="3" id="KW-0804">Transcription</keyword>
<dbReference type="InterPro" id="IPR053142">
    <property type="entry name" value="PchR_regulatory_protein"/>
</dbReference>
<dbReference type="SUPFAM" id="SSF46689">
    <property type="entry name" value="Homeodomain-like"/>
    <property type="match status" value="2"/>
</dbReference>
<dbReference type="PROSITE" id="PS00041">
    <property type="entry name" value="HTH_ARAC_FAMILY_1"/>
    <property type="match status" value="1"/>
</dbReference>
<keyword evidence="2" id="KW-0238">DNA-binding</keyword>
<reference evidence="5 6" key="1">
    <citation type="submission" date="2020-03" db="EMBL/GenBank/DDBJ databases">
        <title>Genomic Encyclopedia of Type Strains, Phase IV (KMG-IV): sequencing the most valuable type-strain genomes for metagenomic binning, comparative biology and taxonomic classification.</title>
        <authorList>
            <person name="Goeker M."/>
        </authorList>
    </citation>
    <scope>NUCLEOTIDE SEQUENCE [LARGE SCALE GENOMIC DNA]</scope>
    <source>
        <strain evidence="5 6">DSM 101599</strain>
    </source>
</reference>
<evidence type="ECO:0000256" key="3">
    <source>
        <dbReference type="ARBA" id="ARBA00023163"/>
    </source>
</evidence>
<dbReference type="InterPro" id="IPR018062">
    <property type="entry name" value="HTH_AraC-typ_CS"/>
</dbReference>
<organism evidence="5 6">
    <name type="scientific">Wenyingzhuangia heitensis</name>
    <dbReference type="NCBI Taxonomy" id="1487859"/>
    <lineage>
        <taxon>Bacteria</taxon>
        <taxon>Pseudomonadati</taxon>
        <taxon>Bacteroidota</taxon>
        <taxon>Flavobacteriia</taxon>
        <taxon>Flavobacteriales</taxon>
        <taxon>Flavobacteriaceae</taxon>
        <taxon>Wenyingzhuangia</taxon>
    </lineage>
</organism>
<feature type="domain" description="HTH araC/xylS-type" evidence="4">
    <location>
        <begin position="238"/>
        <end position="336"/>
    </location>
</feature>
<comment type="caution">
    <text evidence="5">The sequence shown here is derived from an EMBL/GenBank/DDBJ whole genome shotgun (WGS) entry which is preliminary data.</text>
</comment>
<dbReference type="InterPro" id="IPR018060">
    <property type="entry name" value="HTH_AraC"/>
</dbReference>